<dbReference type="EMBL" id="LAQJ01000086">
    <property type="protein sequence ID" value="KKO20636.1"/>
    <property type="molecule type" value="Genomic_DNA"/>
</dbReference>
<feature type="transmembrane region" description="Helical" evidence="1">
    <location>
        <begin position="50"/>
        <end position="70"/>
    </location>
</feature>
<feature type="transmembrane region" description="Helical" evidence="1">
    <location>
        <begin position="125"/>
        <end position="145"/>
    </location>
</feature>
<gene>
    <name evidence="2" type="ORF">BROFUL_00619</name>
</gene>
<keyword evidence="1" id="KW-0812">Transmembrane</keyword>
<organism evidence="2 3">
    <name type="scientific">Candidatus Brocadia fulgida</name>
    <dbReference type="NCBI Taxonomy" id="380242"/>
    <lineage>
        <taxon>Bacteria</taxon>
        <taxon>Pseudomonadati</taxon>
        <taxon>Planctomycetota</taxon>
        <taxon>Candidatus Brocadiia</taxon>
        <taxon>Candidatus Brocadiales</taxon>
        <taxon>Candidatus Brocadiaceae</taxon>
        <taxon>Candidatus Brocadia</taxon>
    </lineage>
</organism>
<feature type="transmembrane region" description="Helical" evidence="1">
    <location>
        <begin position="151"/>
        <end position="174"/>
    </location>
</feature>
<accession>A0A0M2V0B1</accession>
<keyword evidence="3" id="KW-1185">Reference proteome</keyword>
<evidence type="ECO:0000313" key="3">
    <source>
        <dbReference type="Proteomes" id="UP000034954"/>
    </source>
</evidence>
<reference evidence="2 3" key="1">
    <citation type="journal article" date="2013" name="BMC Microbiol.">
        <title>Identification of the type II cytochrome c maturation pathway in anammox bacteria by comparative genomics.</title>
        <authorList>
            <person name="Ferousi C."/>
            <person name="Speth D.R."/>
            <person name="Reimann J."/>
            <person name="Op den Camp H.J."/>
            <person name="Allen J.W."/>
            <person name="Keltjens J.T."/>
            <person name="Jetten M.S."/>
        </authorList>
    </citation>
    <scope>NUCLEOTIDE SEQUENCE [LARGE SCALE GENOMIC DNA]</scope>
    <source>
        <strain evidence="2">RU1</strain>
    </source>
</reference>
<comment type="caution">
    <text evidence="2">The sequence shown here is derived from an EMBL/GenBank/DDBJ whole genome shotgun (WGS) entry which is preliminary data.</text>
</comment>
<dbReference type="AlphaFoldDB" id="A0A0M2V0B1"/>
<sequence length="212" mass="24439">MYGDAAVVVVFAVAYLLHKSASETIVLHIMDYLYERRRQRFKTIRYLKNCIIWSKKNFFLVITGFGLYMVSKYPLSIGLELIFIEDITTLSFILNVLRGITLWYSSFIFCSVYCKYLFISKSAALMMHTFFVIRNLFDTNVYWLITSYDLHIGAPLLDVLSPIIIVYSVIYIIVNGGISSRIFHSLKNDKHEFAHMKKGASLTVKDLSLIPG</sequence>
<keyword evidence="1" id="KW-1133">Transmembrane helix</keyword>
<name>A0A0M2V0B1_9BACT</name>
<dbReference type="Proteomes" id="UP000034954">
    <property type="component" value="Unassembled WGS sequence"/>
</dbReference>
<protein>
    <submittedName>
        <fullName evidence="2">Uncharacterized protein</fullName>
    </submittedName>
</protein>
<feature type="transmembrane region" description="Helical" evidence="1">
    <location>
        <begin position="6"/>
        <end position="29"/>
    </location>
</feature>
<evidence type="ECO:0000313" key="2">
    <source>
        <dbReference type="EMBL" id="KKO20636.1"/>
    </source>
</evidence>
<evidence type="ECO:0000256" key="1">
    <source>
        <dbReference type="SAM" id="Phobius"/>
    </source>
</evidence>
<feature type="transmembrane region" description="Helical" evidence="1">
    <location>
        <begin position="90"/>
        <end position="113"/>
    </location>
</feature>
<keyword evidence="1" id="KW-0472">Membrane</keyword>
<proteinExistence type="predicted"/>